<dbReference type="AlphaFoldDB" id="A0A8S1P6D3"/>
<sequence length="174" mass="20682">MDVINQTKIFNNNNENERQISSRNGHMNMSPHYLEAVRSKPLIKIERKERSPVVQEINDLDFGYMEELEKRKMFMMIRLGHIKDPSKLTPVHNYNKIPVLPLKKQRKTITPSPKQTQNKMDLITNIPLPMFSMKILEDPYQIQGQHKSNTQKLAQKQKRLNIINKRILDKFRDY</sequence>
<reference evidence="1" key="1">
    <citation type="submission" date="2021-01" db="EMBL/GenBank/DDBJ databases">
        <authorList>
            <consortium name="Genoscope - CEA"/>
            <person name="William W."/>
        </authorList>
    </citation>
    <scope>NUCLEOTIDE SEQUENCE</scope>
</reference>
<accession>A0A8S1P6D3</accession>
<comment type="caution">
    <text evidence="1">The sequence shown here is derived from an EMBL/GenBank/DDBJ whole genome shotgun (WGS) entry which is preliminary data.</text>
</comment>
<proteinExistence type="predicted"/>
<keyword evidence="2" id="KW-1185">Reference proteome</keyword>
<dbReference type="OMA" id="QHKPNTQ"/>
<evidence type="ECO:0000313" key="1">
    <source>
        <dbReference type="EMBL" id="CAD8098637.1"/>
    </source>
</evidence>
<dbReference type="EMBL" id="CAJJDM010000110">
    <property type="protein sequence ID" value="CAD8098637.1"/>
    <property type="molecule type" value="Genomic_DNA"/>
</dbReference>
<dbReference type="Proteomes" id="UP000688137">
    <property type="component" value="Unassembled WGS sequence"/>
</dbReference>
<organism evidence="1 2">
    <name type="scientific">Paramecium primaurelia</name>
    <dbReference type="NCBI Taxonomy" id="5886"/>
    <lineage>
        <taxon>Eukaryota</taxon>
        <taxon>Sar</taxon>
        <taxon>Alveolata</taxon>
        <taxon>Ciliophora</taxon>
        <taxon>Intramacronucleata</taxon>
        <taxon>Oligohymenophorea</taxon>
        <taxon>Peniculida</taxon>
        <taxon>Parameciidae</taxon>
        <taxon>Paramecium</taxon>
    </lineage>
</organism>
<name>A0A8S1P6D3_PARPR</name>
<protein>
    <submittedName>
        <fullName evidence="1">Uncharacterized protein</fullName>
    </submittedName>
</protein>
<evidence type="ECO:0000313" key="2">
    <source>
        <dbReference type="Proteomes" id="UP000688137"/>
    </source>
</evidence>
<gene>
    <name evidence="1" type="ORF">PPRIM_AZ9-3.1.T1070140</name>
</gene>